<dbReference type="AlphaFoldDB" id="A0A820PKD1"/>
<proteinExistence type="predicted"/>
<name>A0A820PKD1_9BILA</name>
<feature type="non-terminal residue" evidence="2">
    <location>
        <position position="1"/>
    </location>
</feature>
<evidence type="ECO:0000313" key="3">
    <source>
        <dbReference type="Proteomes" id="UP000663844"/>
    </source>
</evidence>
<dbReference type="InterPro" id="IPR057951">
    <property type="entry name" value="CPSF6/7_RSLD_N"/>
</dbReference>
<reference evidence="2" key="1">
    <citation type="submission" date="2021-02" db="EMBL/GenBank/DDBJ databases">
        <authorList>
            <person name="Nowell W R."/>
        </authorList>
    </citation>
    <scope>NUCLEOTIDE SEQUENCE</scope>
</reference>
<accession>A0A820PKD1</accession>
<organism evidence="2 3">
    <name type="scientific">Adineta steineri</name>
    <dbReference type="NCBI Taxonomy" id="433720"/>
    <lineage>
        <taxon>Eukaryota</taxon>
        <taxon>Metazoa</taxon>
        <taxon>Spiralia</taxon>
        <taxon>Gnathifera</taxon>
        <taxon>Rotifera</taxon>
        <taxon>Eurotatoria</taxon>
        <taxon>Bdelloidea</taxon>
        <taxon>Adinetida</taxon>
        <taxon>Adinetidae</taxon>
        <taxon>Adineta</taxon>
    </lineage>
</organism>
<dbReference type="Pfam" id="PF25524">
    <property type="entry name" value="RSLD_CPSF6"/>
    <property type="match status" value="1"/>
</dbReference>
<gene>
    <name evidence="2" type="ORF">OXD698_LOCUS51959</name>
</gene>
<comment type="caution">
    <text evidence="2">The sequence shown here is derived from an EMBL/GenBank/DDBJ whole genome shotgun (WGS) entry which is preliminary data.</text>
</comment>
<protein>
    <recommendedName>
        <fullName evidence="1">CPSF6/7 RSLD domain-containing protein</fullName>
    </recommendedName>
</protein>
<sequence>MTDLNADENRNLVFQLSVPIIKSLDENNANNNIIGHASLQYIDTYSNQIIHTPSVPFILSRPNQVDPQSSLLQINHTLDVQRNRAETSQILKRAVEVHDYTHAHEIIKNQIEKIRSSISAQDPLCQQLICDL</sequence>
<dbReference type="Proteomes" id="UP000663844">
    <property type="component" value="Unassembled WGS sequence"/>
</dbReference>
<feature type="domain" description="CPSF6/7 RSLD" evidence="1">
    <location>
        <begin position="79"/>
        <end position="132"/>
    </location>
</feature>
<dbReference type="EMBL" id="CAJOAZ010027427">
    <property type="protein sequence ID" value="CAF4409730.1"/>
    <property type="molecule type" value="Genomic_DNA"/>
</dbReference>
<evidence type="ECO:0000313" key="2">
    <source>
        <dbReference type="EMBL" id="CAF4409730.1"/>
    </source>
</evidence>
<evidence type="ECO:0000259" key="1">
    <source>
        <dbReference type="Pfam" id="PF25524"/>
    </source>
</evidence>